<reference evidence="1" key="1">
    <citation type="submission" date="2023-08" db="EMBL/GenBank/DDBJ databases">
        <authorList>
            <person name="Audoor S."/>
            <person name="Bilcke G."/>
        </authorList>
    </citation>
    <scope>NUCLEOTIDE SEQUENCE</scope>
</reference>
<gene>
    <name evidence="1" type="ORF">CYCCA115_LOCUS13436</name>
</gene>
<evidence type="ECO:0000313" key="1">
    <source>
        <dbReference type="EMBL" id="CAJ1952210.1"/>
    </source>
</evidence>
<keyword evidence="2" id="KW-1185">Reference proteome</keyword>
<dbReference type="Gene3D" id="3.40.30.10">
    <property type="entry name" value="Glutaredoxin"/>
    <property type="match status" value="1"/>
</dbReference>
<dbReference type="Gene3D" id="1.20.1050.10">
    <property type="match status" value="1"/>
</dbReference>
<protein>
    <recommendedName>
        <fullName evidence="3">GST N-terminal domain-containing protein</fullName>
    </recommendedName>
</protein>
<dbReference type="AlphaFoldDB" id="A0AAD2FST0"/>
<organism evidence="1 2">
    <name type="scientific">Cylindrotheca closterium</name>
    <dbReference type="NCBI Taxonomy" id="2856"/>
    <lineage>
        <taxon>Eukaryota</taxon>
        <taxon>Sar</taxon>
        <taxon>Stramenopiles</taxon>
        <taxon>Ochrophyta</taxon>
        <taxon>Bacillariophyta</taxon>
        <taxon>Bacillariophyceae</taxon>
        <taxon>Bacillariophycidae</taxon>
        <taxon>Bacillariales</taxon>
        <taxon>Bacillariaceae</taxon>
        <taxon>Cylindrotheca</taxon>
    </lineage>
</organism>
<sequence>MDELKAQGKVPFGIFPVMESDGKILSQTQACATFVGKLGDMYPSNDDPFAQADCGEIINGCTDVALTFIATFRVEDKKTARQKLMSPKDGRLYMLWFNGGTIDHVPIDWIGTSFPNLKKIYDNVESNDKIQAFKKEYYPGKN</sequence>
<proteinExistence type="predicted"/>
<evidence type="ECO:0000313" key="2">
    <source>
        <dbReference type="Proteomes" id="UP001295423"/>
    </source>
</evidence>
<evidence type="ECO:0008006" key="3">
    <source>
        <dbReference type="Google" id="ProtNLM"/>
    </source>
</evidence>
<dbReference type="Proteomes" id="UP001295423">
    <property type="component" value="Unassembled WGS sequence"/>
</dbReference>
<name>A0AAD2FST0_9STRA</name>
<dbReference type="EMBL" id="CAKOGP040001803">
    <property type="protein sequence ID" value="CAJ1952210.1"/>
    <property type="molecule type" value="Genomic_DNA"/>
</dbReference>
<comment type="caution">
    <text evidence="1">The sequence shown here is derived from an EMBL/GenBank/DDBJ whole genome shotgun (WGS) entry which is preliminary data.</text>
</comment>
<accession>A0AAD2FST0</accession>